<gene>
    <name evidence="3" type="ORF">DAPPUDRAFT_115875</name>
</gene>
<proteinExistence type="predicted"/>
<keyword evidence="1" id="KW-0175">Coiled coil</keyword>
<dbReference type="EMBL" id="GL732690">
    <property type="protein sequence ID" value="EFX66947.1"/>
    <property type="molecule type" value="Genomic_DNA"/>
</dbReference>
<dbReference type="AlphaFoldDB" id="E9HMU0"/>
<accession>E9HMU0</accession>
<evidence type="ECO:0000313" key="3">
    <source>
        <dbReference type="EMBL" id="EFX66947.1"/>
    </source>
</evidence>
<sequence>MAINFENQPGPFDKFCKTSDNSEFPPLTSAKHLKRESAYFNAEEDANPDEWIKRLEVITIVVYEHIDRYIRTPRSSVHSVVVDEATLNNTSRSQPDNVNSIVGTSVSKSRSQVPKSAVIMNEIQQRLRQEIQLRRNVEEQLSKATATKTENTINSAKLFENRTLKSCHSRKKRQSVPKKIDANGNGAIQKKRVEFRGRNTEVTAEEPKETNDNFNKEYLSSFMLTRRSNSDFSRDKPTDVNLDFNPGQFYSSSFDGFNL</sequence>
<feature type="region of interest" description="Disordered" evidence="2">
    <location>
        <begin position="88"/>
        <end position="110"/>
    </location>
</feature>
<name>E9HMU0_DAPPU</name>
<evidence type="ECO:0000256" key="2">
    <source>
        <dbReference type="SAM" id="MobiDB-lite"/>
    </source>
</evidence>
<dbReference type="KEGG" id="dpx:DAPPUDRAFT_115875"/>
<organism evidence="3 4">
    <name type="scientific">Daphnia pulex</name>
    <name type="common">Water flea</name>
    <dbReference type="NCBI Taxonomy" id="6669"/>
    <lineage>
        <taxon>Eukaryota</taxon>
        <taxon>Metazoa</taxon>
        <taxon>Ecdysozoa</taxon>
        <taxon>Arthropoda</taxon>
        <taxon>Crustacea</taxon>
        <taxon>Branchiopoda</taxon>
        <taxon>Diplostraca</taxon>
        <taxon>Cladocera</taxon>
        <taxon>Anomopoda</taxon>
        <taxon>Daphniidae</taxon>
        <taxon>Daphnia</taxon>
    </lineage>
</organism>
<feature type="coiled-coil region" evidence="1">
    <location>
        <begin position="120"/>
        <end position="147"/>
    </location>
</feature>
<reference evidence="3 4" key="1">
    <citation type="journal article" date="2011" name="Science">
        <title>The ecoresponsive genome of Daphnia pulex.</title>
        <authorList>
            <person name="Colbourne J.K."/>
            <person name="Pfrender M.E."/>
            <person name="Gilbert D."/>
            <person name="Thomas W.K."/>
            <person name="Tucker A."/>
            <person name="Oakley T.H."/>
            <person name="Tokishita S."/>
            <person name="Aerts A."/>
            <person name="Arnold G.J."/>
            <person name="Basu M.K."/>
            <person name="Bauer D.J."/>
            <person name="Caceres C.E."/>
            <person name="Carmel L."/>
            <person name="Casola C."/>
            <person name="Choi J.H."/>
            <person name="Detter J.C."/>
            <person name="Dong Q."/>
            <person name="Dusheyko S."/>
            <person name="Eads B.D."/>
            <person name="Frohlich T."/>
            <person name="Geiler-Samerotte K.A."/>
            <person name="Gerlach D."/>
            <person name="Hatcher P."/>
            <person name="Jogdeo S."/>
            <person name="Krijgsveld J."/>
            <person name="Kriventseva E.V."/>
            <person name="Kultz D."/>
            <person name="Laforsch C."/>
            <person name="Lindquist E."/>
            <person name="Lopez J."/>
            <person name="Manak J.R."/>
            <person name="Muller J."/>
            <person name="Pangilinan J."/>
            <person name="Patwardhan R.P."/>
            <person name="Pitluck S."/>
            <person name="Pritham E.J."/>
            <person name="Rechtsteiner A."/>
            <person name="Rho M."/>
            <person name="Rogozin I.B."/>
            <person name="Sakarya O."/>
            <person name="Salamov A."/>
            <person name="Schaack S."/>
            <person name="Shapiro H."/>
            <person name="Shiga Y."/>
            <person name="Skalitzky C."/>
            <person name="Smith Z."/>
            <person name="Souvorov A."/>
            <person name="Sung W."/>
            <person name="Tang Z."/>
            <person name="Tsuchiya D."/>
            <person name="Tu H."/>
            <person name="Vos H."/>
            <person name="Wang M."/>
            <person name="Wolf Y.I."/>
            <person name="Yamagata H."/>
            <person name="Yamada T."/>
            <person name="Ye Y."/>
            <person name="Shaw J.R."/>
            <person name="Andrews J."/>
            <person name="Crease T.J."/>
            <person name="Tang H."/>
            <person name="Lucas S.M."/>
            <person name="Robertson H.M."/>
            <person name="Bork P."/>
            <person name="Koonin E.V."/>
            <person name="Zdobnov E.M."/>
            <person name="Grigoriev I.V."/>
            <person name="Lynch M."/>
            <person name="Boore J.L."/>
        </authorList>
    </citation>
    <scope>NUCLEOTIDE SEQUENCE [LARGE SCALE GENOMIC DNA]</scope>
</reference>
<protein>
    <submittedName>
        <fullName evidence="3">Uncharacterized protein</fullName>
    </submittedName>
</protein>
<keyword evidence="4" id="KW-1185">Reference proteome</keyword>
<dbReference type="Proteomes" id="UP000000305">
    <property type="component" value="Unassembled WGS sequence"/>
</dbReference>
<dbReference type="HOGENOM" id="CLU_1074642_0_0_1"/>
<dbReference type="OrthoDB" id="6348136at2759"/>
<dbReference type="PhylomeDB" id="E9HMU0"/>
<evidence type="ECO:0000256" key="1">
    <source>
        <dbReference type="SAM" id="Coils"/>
    </source>
</evidence>
<dbReference type="InParanoid" id="E9HMU0"/>
<evidence type="ECO:0000313" key="4">
    <source>
        <dbReference type="Proteomes" id="UP000000305"/>
    </source>
</evidence>